<evidence type="ECO:0000259" key="2">
    <source>
        <dbReference type="Pfam" id="PF13358"/>
    </source>
</evidence>
<dbReference type="EMBL" id="BAAAHH010000015">
    <property type="protein sequence ID" value="GAA0954775.1"/>
    <property type="molecule type" value="Genomic_DNA"/>
</dbReference>
<proteinExistence type="predicted"/>
<dbReference type="SUPFAM" id="SSF53098">
    <property type="entry name" value="Ribonuclease H-like"/>
    <property type="match status" value="1"/>
</dbReference>
<gene>
    <name evidence="3" type="ORF">GCM10009550_38520</name>
</gene>
<feature type="region of interest" description="Disordered" evidence="1">
    <location>
        <begin position="217"/>
        <end position="266"/>
    </location>
</feature>
<dbReference type="Gene3D" id="3.30.420.10">
    <property type="entry name" value="Ribonuclease H-like superfamily/Ribonuclease H"/>
    <property type="match status" value="1"/>
</dbReference>
<dbReference type="NCBIfam" id="NF033545">
    <property type="entry name" value="transpos_IS630"/>
    <property type="match status" value="1"/>
</dbReference>
<name>A0ABN1RC67_9ACTN</name>
<organism evidence="3 4">
    <name type="scientific">Actinocorallia libanotica</name>
    <dbReference type="NCBI Taxonomy" id="46162"/>
    <lineage>
        <taxon>Bacteria</taxon>
        <taxon>Bacillati</taxon>
        <taxon>Actinomycetota</taxon>
        <taxon>Actinomycetes</taxon>
        <taxon>Streptosporangiales</taxon>
        <taxon>Thermomonosporaceae</taxon>
        <taxon>Actinocorallia</taxon>
    </lineage>
</organism>
<dbReference type="RefSeq" id="WP_344242236.1">
    <property type="nucleotide sequence ID" value="NZ_BAAAHH010000015.1"/>
</dbReference>
<feature type="domain" description="Tc1-like transposase DDE" evidence="2">
    <location>
        <begin position="76"/>
        <end position="216"/>
    </location>
</feature>
<dbReference type="InterPro" id="IPR036397">
    <property type="entry name" value="RNaseH_sf"/>
</dbReference>
<accession>A0ABN1RC67</accession>
<evidence type="ECO:0000313" key="3">
    <source>
        <dbReference type="EMBL" id="GAA0954775.1"/>
    </source>
</evidence>
<reference evidence="3 4" key="1">
    <citation type="journal article" date="2019" name="Int. J. Syst. Evol. Microbiol.">
        <title>The Global Catalogue of Microorganisms (GCM) 10K type strain sequencing project: providing services to taxonomists for standard genome sequencing and annotation.</title>
        <authorList>
            <consortium name="The Broad Institute Genomics Platform"/>
            <consortium name="The Broad Institute Genome Sequencing Center for Infectious Disease"/>
            <person name="Wu L."/>
            <person name="Ma J."/>
        </authorList>
    </citation>
    <scope>NUCLEOTIDE SEQUENCE [LARGE SCALE GENOMIC DNA]</scope>
    <source>
        <strain evidence="3 4">JCM 10696</strain>
    </source>
</reference>
<dbReference type="InterPro" id="IPR038717">
    <property type="entry name" value="Tc1-like_DDE_dom"/>
</dbReference>
<dbReference type="Proteomes" id="UP001500665">
    <property type="component" value="Unassembled WGS sequence"/>
</dbReference>
<evidence type="ECO:0000313" key="4">
    <source>
        <dbReference type="Proteomes" id="UP001500665"/>
    </source>
</evidence>
<comment type="caution">
    <text evidence="3">The sequence shown here is derived from an EMBL/GenBank/DDBJ whole genome shotgun (WGS) entry which is preliminary data.</text>
</comment>
<dbReference type="InterPro" id="IPR047655">
    <property type="entry name" value="Transpos_IS630-like"/>
</dbReference>
<dbReference type="InterPro" id="IPR012337">
    <property type="entry name" value="RNaseH-like_sf"/>
</dbReference>
<feature type="compositionally biased region" description="Basic and acidic residues" evidence="1">
    <location>
        <begin position="256"/>
        <end position="266"/>
    </location>
</feature>
<keyword evidence="4" id="KW-1185">Reference proteome</keyword>
<dbReference type="Pfam" id="PF13358">
    <property type="entry name" value="DDE_3"/>
    <property type="match status" value="1"/>
</dbReference>
<protein>
    <recommendedName>
        <fullName evidence="2">Tc1-like transposase DDE domain-containing protein</fullName>
    </recommendedName>
</protein>
<evidence type="ECO:0000256" key="1">
    <source>
        <dbReference type="SAM" id="MobiDB-lite"/>
    </source>
</evidence>
<feature type="compositionally biased region" description="Low complexity" evidence="1">
    <location>
        <begin position="222"/>
        <end position="244"/>
    </location>
</feature>
<sequence length="266" mass="30159">MGITAFSTRSLAKPVAHLERIGLATSLSRIHLARVLKADGVSWQTTTTWKSSNDPNFIAKMQRILVLYDIPPDDGRVVCVDEFGPLILQSRKGRAWRPAGYPARRQATYNRNDGVRHLLGALDLATGRRYYRIRGRKRWREFLSFLKSLRRRRPGGRRHVILDNYSPHKHHQDRARVAANDVDLVFLSTYGSWPNWIESEFATLRYCALNATDHRSYENRTPRSAPTSAGATSTPARRSTSRPALPSVPGPVARPRLRDKPLVCPS</sequence>